<reference evidence="3" key="1">
    <citation type="submission" date="2016-06" db="UniProtKB">
        <authorList>
            <consortium name="WormBaseParasite"/>
        </authorList>
    </citation>
    <scope>IDENTIFICATION</scope>
</reference>
<name>A0A183U7X5_TOXCA</name>
<dbReference type="AlphaFoldDB" id="A0A183U7X5"/>
<evidence type="ECO:0000313" key="1">
    <source>
        <dbReference type="EMBL" id="VDM31050.1"/>
    </source>
</evidence>
<proteinExistence type="predicted"/>
<dbReference type="EMBL" id="UYWY01008133">
    <property type="protein sequence ID" value="VDM31050.1"/>
    <property type="molecule type" value="Genomic_DNA"/>
</dbReference>
<evidence type="ECO:0000313" key="3">
    <source>
        <dbReference type="WBParaSite" id="TCNE_0000459501-mRNA-1"/>
    </source>
</evidence>
<sequence length="111" mass="12357">MLSIDNLSHLSLLSRFFSYRKAALANIVQRFGSRVREALMTASEAISNAVAEAEQATTTPVESMSRFVREMNEKGMSGLAAEYHTIDYDDSPSGTHKAFMMNMPKNRYSGL</sequence>
<reference evidence="1 2" key="2">
    <citation type="submission" date="2018-11" db="EMBL/GenBank/DDBJ databases">
        <authorList>
            <consortium name="Pathogen Informatics"/>
        </authorList>
    </citation>
    <scope>NUCLEOTIDE SEQUENCE [LARGE SCALE GENOMIC DNA]</scope>
</reference>
<keyword evidence="2" id="KW-1185">Reference proteome</keyword>
<protein>
    <submittedName>
        <fullName evidence="3">Phage tail tape measure protein</fullName>
    </submittedName>
</protein>
<dbReference type="WBParaSite" id="TCNE_0000459501-mRNA-1">
    <property type="protein sequence ID" value="TCNE_0000459501-mRNA-1"/>
    <property type="gene ID" value="TCNE_0000459501"/>
</dbReference>
<evidence type="ECO:0000313" key="2">
    <source>
        <dbReference type="Proteomes" id="UP000050794"/>
    </source>
</evidence>
<accession>A0A183U7X5</accession>
<dbReference type="Proteomes" id="UP000050794">
    <property type="component" value="Unassembled WGS sequence"/>
</dbReference>
<organism evidence="2 3">
    <name type="scientific">Toxocara canis</name>
    <name type="common">Canine roundworm</name>
    <dbReference type="NCBI Taxonomy" id="6265"/>
    <lineage>
        <taxon>Eukaryota</taxon>
        <taxon>Metazoa</taxon>
        <taxon>Ecdysozoa</taxon>
        <taxon>Nematoda</taxon>
        <taxon>Chromadorea</taxon>
        <taxon>Rhabditida</taxon>
        <taxon>Spirurina</taxon>
        <taxon>Ascaridomorpha</taxon>
        <taxon>Ascaridoidea</taxon>
        <taxon>Toxocaridae</taxon>
        <taxon>Toxocara</taxon>
    </lineage>
</organism>
<gene>
    <name evidence="1" type="ORF">TCNE_LOCUS4595</name>
</gene>